<dbReference type="GO" id="GO:0003677">
    <property type="term" value="F:DNA binding"/>
    <property type="evidence" value="ECO:0007669"/>
    <property type="project" value="InterPro"/>
</dbReference>
<evidence type="ECO:0000259" key="2">
    <source>
        <dbReference type="SMART" id="SM00278"/>
    </source>
</evidence>
<comment type="caution">
    <text evidence="3">The sequence shown here is derived from an EMBL/GenBank/DDBJ whole genome shotgun (WGS) entry which is preliminary data.</text>
</comment>
<dbReference type="EMBL" id="JAQQBS010001422">
    <property type="protein sequence ID" value="KAK0163801.1"/>
    <property type="molecule type" value="Genomic_DNA"/>
</dbReference>
<accession>A0AA39F6K8</accession>
<feature type="domain" description="Helix-hairpin-helix DNA-binding motif class 1" evidence="2">
    <location>
        <begin position="177"/>
        <end position="196"/>
    </location>
</feature>
<name>A0AA39F6K8_9HYME</name>
<evidence type="ECO:0000313" key="3">
    <source>
        <dbReference type="EMBL" id="KAK0163801.1"/>
    </source>
</evidence>
<dbReference type="Proteomes" id="UP001168990">
    <property type="component" value="Unassembled WGS sequence"/>
</dbReference>
<protein>
    <recommendedName>
        <fullName evidence="1">Endonuclease/exonuclease/phosphatase family domain-containing protein 1</fullName>
    </recommendedName>
</protein>
<gene>
    <name evidence="3" type="ORF">PV328_002495</name>
</gene>
<feature type="domain" description="Helix-hairpin-helix DNA-binding motif class 1" evidence="2">
    <location>
        <begin position="61"/>
        <end position="80"/>
    </location>
</feature>
<dbReference type="InterPro" id="IPR036691">
    <property type="entry name" value="Endo/exonu/phosph_ase_sf"/>
</dbReference>
<dbReference type="GO" id="GO:0005886">
    <property type="term" value="C:plasma membrane"/>
    <property type="evidence" value="ECO:0007669"/>
    <property type="project" value="TreeGrafter"/>
</dbReference>
<feature type="domain" description="Helix-hairpin-helix DNA-binding motif class 1" evidence="2">
    <location>
        <begin position="91"/>
        <end position="110"/>
    </location>
</feature>
<dbReference type="PANTHER" id="PTHR21180:SF32">
    <property type="entry name" value="ENDONUCLEASE_EXONUCLEASE_PHOSPHATASE FAMILY DOMAIN-CONTAINING PROTEIN 1"/>
    <property type="match status" value="1"/>
</dbReference>
<dbReference type="Gene3D" id="3.60.10.10">
    <property type="entry name" value="Endonuclease/exonuclease/phosphatase"/>
    <property type="match status" value="1"/>
</dbReference>
<organism evidence="3 4">
    <name type="scientific">Microctonus aethiopoides</name>
    <dbReference type="NCBI Taxonomy" id="144406"/>
    <lineage>
        <taxon>Eukaryota</taxon>
        <taxon>Metazoa</taxon>
        <taxon>Ecdysozoa</taxon>
        <taxon>Arthropoda</taxon>
        <taxon>Hexapoda</taxon>
        <taxon>Insecta</taxon>
        <taxon>Pterygota</taxon>
        <taxon>Neoptera</taxon>
        <taxon>Endopterygota</taxon>
        <taxon>Hymenoptera</taxon>
        <taxon>Apocrita</taxon>
        <taxon>Ichneumonoidea</taxon>
        <taxon>Braconidae</taxon>
        <taxon>Euphorinae</taxon>
        <taxon>Microctonus</taxon>
    </lineage>
</organism>
<dbReference type="PANTHER" id="PTHR21180">
    <property type="entry name" value="ENDONUCLEASE/EXONUCLEASE/PHOSPHATASE FAMILY DOMAIN-CONTAINING PROTEIN 1"/>
    <property type="match status" value="1"/>
</dbReference>
<sequence>MGQSNSAHSGHIMRGPSLRQLKLGGIGKRRFNNSKNLSHTFSFPDETLKPQQLNLNIATEEELMTLPGINRALATNIVNHRRLIGRFNRVEDLALVSGIGAQKLESIKMEIYVSLSNVSGTSSRASTSLDSVGNNDNQLDVNLASVFDLQCVPGMDQELASRIVEKRTKYGCYNSLDELAKLRGIGKHRLAMIKPYLKINRIPNGTVIRGSTNGSVSSSLNVPQACSTPRVNNVGRKVNRINREKITTPQLPRIEDCEKNVELSPGITENEIWELLSIASPRPYMEHNFHDHLDRTSIRVGSWNLSGFNSDKASNPGVMEVICRTILENRLSLLALQEIKSSEALDKLSRELNSPKLKRIKDWRENRRQWRSVHLGAGLAVLWDASSDKCISIKDQPPSTTVFLPVLASIIFHVNKLDLTFINVQMHDPEDNKIIETFVDAKNSIFLGDFSVANESSNIYNEVITESNTAYDIEKYLFKDKIIWGKGSKKLFDTGINRVVRQGLTHLGIPQGWRWGGAASNHCPIWCEIFTEFNDP</sequence>
<proteinExistence type="predicted"/>
<evidence type="ECO:0000313" key="4">
    <source>
        <dbReference type="Proteomes" id="UP001168990"/>
    </source>
</evidence>
<reference evidence="3" key="2">
    <citation type="submission" date="2023-03" db="EMBL/GenBank/DDBJ databases">
        <authorList>
            <person name="Inwood S.N."/>
            <person name="Skelly J.G."/>
            <person name="Guhlin J."/>
            <person name="Harrop T.W.R."/>
            <person name="Goldson S.G."/>
            <person name="Dearden P.K."/>
        </authorList>
    </citation>
    <scope>NUCLEOTIDE SEQUENCE</scope>
    <source>
        <strain evidence="3">Irish</strain>
        <tissue evidence="3">Whole body</tissue>
    </source>
</reference>
<dbReference type="Gene3D" id="1.10.150.320">
    <property type="entry name" value="Photosystem II 12 kDa extrinsic protein"/>
    <property type="match status" value="2"/>
</dbReference>
<dbReference type="Pfam" id="PF12836">
    <property type="entry name" value="HHH_3"/>
    <property type="match status" value="2"/>
</dbReference>
<dbReference type="AlphaFoldDB" id="A0AA39F6K8"/>
<keyword evidence="4" id="KW-1185">Reference proteome</keyword>
<dbReference type="SMART" id="SM00278">
    <property type="entry name" value="HhH1"/>
    <property type="match status" value="3"/>
</dbReference>
<dbReference type="SUPFAM" id="SSF47781">
    <property type="entry name" value="RuvA domain 2-like"/>
    <property type="match status" value="2"/>
</dbReference>
<evidence type="ECO:0000256" key="1">
    <source>
        <dbReference type="ARBA" id="ARBA00015260"/>
    </source>
</evidence>
<reference evidence="3" key="1">
    <citation type="journal article" date="2023" name="bioRxiv">
        <title>Scaffold-level genome assemblies of two parasitoid biocontrol wasps reveal the parthenogenesis mechanism and an associated novel virus.</title>
        <authorList>
            <person name="Inwood S."/>
            <person name="Skelly J."/>
            <person name="Guhlin J."/>
            <person name="Harrop T."/>
            <person name="Goldson S."/>
            <person name="Dearden P."/>
        </authorList>
    </citation>
    <scope>NUCLEOTIDE SEQUENCE</scope>
    <source>
        <strain evidence="3">Irish</strain>
        <tissue evidence="3">Whole body</tissue>
    </source>
</reference>
<dbReference type="InterPro" id="IPR051675">
    <property type="entry name" value="Endo/Exo/Phosphatase_dom_1"/>
</dbReference>
<dbReference type="InterPro" id="IPR003583">
    <property type="entry name" value="Hlx-hairpin-Hlx_DNA-bd_motif"/>
</dbReference>
<dbReference type="SUPFAM" id="SSF56219">
    <property type="entry name" value="DNase I-like"/>
    <property type="match status" value="1"/>
</dbReference>
<dbReference type="GO" id="GO:0006281">
    <property type="term" value="P:DNA repair"/>
    <property type="evidence" value="ECO:0007669"/>
    <property type="project" value="InterPro"/>
</dbReference>
<dbReference type="InterPro" id="IPR010994">
    <property type="entry name" value="RuvA_2-like"/>
</dbReference>